<feature type="active site" description="Glycyl thioester intermediate" evidence="6">
    <location>
        <position position="151"/>
    </location>
</feature>
<comment type="caution">
    <text evidence="9">The sequence shown here is derived from an EMBL/GenBank/DDBJ whole genome shotgun (WGS) entry which is preliminary data.</text>
</comment>
<dbReference type="Gene3D" id="3.30.2410.10">
    <property type="entry name" value="Hect, E3 ligase catalytic domain"/>
    <property type="match status" value="1"/>
</dbReference>
<evidence type="ECO:0000256" key="3">
    <source>
        <dbReference type="ARBA" id="ARBA00012485"/>
    </source>
</evidence>
<keyword evidence="10" id="KW-1185">Reference proteome</keyword>
<dbReference type="GO" id="GO:0061630">
    <property type="term" value="F:ubiquitin protein ligase activity"/>
    <property type="evidence" value="ECO:0007669"/>
    <property type="project" value="UniProtKB-EC"/>
</dbReference>
<keyword evidence="5 6" id="KW-0833">Ubl conjugation pathway</keyword>
<gene>
    <name evidence="9" type="ORF">MKW98_031586</name>
</gene>
<evidence type="ECO:0000313" key="10">
    <source>
        <dbReference type="Proteomes" id="UP001202328"/>
    </source>
</evidence>
<feature type="chain" id="PRO_5042021631" description="HECT-type E3 ubiquitin transferase" evidence="7">
    <location>
        <begin position="25"/>
        <end position="183"/>
    </location>
</feature>
<evidence type="ECO:0000256" key="5">
    <source>
        <dbReference type="ARBA" id="ARBA00022786"/>
    </source>
</evidence>
<feature type="signal peptide" evidence="7">
    <location>
        <begin position="1"/>
        <end position="24"/>
    </location>
</feature>
<dbReference type="Proteomes" id="UP001202328">
    <property type="component" value="Unassembled WGS sequence"/>
</dbReference>
<organism evidence="9 10">
    <name type="scientific">Papaver atlanticum</name>
    <dbReference type="NCBI Taxonomy" id="357466"/>
    <lineage>
        <taxon>Eukaryota</taxon>
        <taxon>Viridiplantae</taxon>
        <taxon>Streptophyta</taxon>
        <taxon>Embryophyta</taxon>
        <taxon>Tracheophyta</taxon>
        <taxon>Spermatophyta</taxon>
        <taxon>Magnoliopsida</taxon>
        <taxon>Ranunculales</taxon>
        <taxon>Papaveraceae</taxon>
        <taxon>Papaveroideae</taxon>
        <taxon>Papaver</taxon>
    </lineage>
</organism>
<evidence type="ECO:0000256" key="4">
    <source>
        <dbReference type="ARBA" id="ARBA00022679"/>
    </source>
</evidence>
<dbReference type="SUPFAM" id="SSF56204">
    <property type="entry name" value="Hect, E3 ligase catalytic domain"/>
    <property type="match status" value="1"/>
</dbReference>
<dbReference type="PANTHER" id="PTHR11254">
    <property type="entry name" value="HECT DOMAIN UBIQUITIN-PROTEIN LIGASE"/>
    <property type="match status" value="1"/>
</dbReference>
<feature type="domain" description="HECT" evidence="8">
    <location>
        <begin position="19"/>
        <end position="183"/>
    </location>
</feature>
<sequence>MQKTSLQMSLKICSPMLMLIVVTSLKKNCLDLCVQHKYVDSASNRLDALRKGFSELLICQGNEGAKEFFGNYSAEEFNKVLYGSDEPLCIEDWKENTQYEDGRTTSLFWEVATEFSEERRRDLFHGGFDGLEQKLTILVVNGSRLPAVSTCVHQLKIMAYESKEELKKDIEFAIDYSTGFFLE</sequence>
<keyword evidence="4" id="KW-0808">Transferase</keyword>
<reference evidence="9" key="1">
    <citation type="submission" date="2022-04" db="EMBL/GenBank/DDBJ databases">
        <title>A functionally conserved STORR gene fusion in Papaver species that diverged 16.8 million years ago.</title>
        <authorList>
            <person name="Catania T."/>
        </authorList>
    </citation>
    <scope>NUCLEOTIDE SEQUENCE</scope>
    <source>
        <strain evidence="9">S-188037</strain>
    </source>
</reference>
<proteinExistence type="predicted"/>
<evidence type="ECO:0000259" key="8">
    <source>
        <dbReference type="PROSITE" id="PS50237"/>
    </source>
</evidence>
<dbReference type="PANTHER" id="PTHR11254:SF440">
    <property type="entry name" value="E3 UBIQUITIN-PROTEIN LIGASE NEDD-4"/>
    <property type="match status" value="1"/>
</dbReference>
<comment type="catalytic activity">
    <reaction evidence="1">
        <text>S-ubiquitinyl-[E2 ubiquitin-conjugating enzyme]-L-cysteine + [acceptor protein]-L-lysine = [E2 ubiquitin-conjugating enzyme]-L-cysteine + N(6)-ubiquitinyl-[acceptor protein]-L-lysine.</text>
        <dbReference type="EC" id="2.3.2.26"/>
    </reaction>
</comment>
<dbReference type="Pfam" id="PF00632">
    <property type="entry name" value="HECT"/>
    <property type="match status" value="1"/>
</dbReference>
<accession>A0AAD4X9G0</accession>
<dbReference type="InterPro" id="IPR035983">
    <property type="entry name" value="Hect_E3_ubiquitin_ligase"/>
</dbReference>
<name>A0AAD4X9G0_9MAGN</name>
<dbReference type="AlphaFoldDB" id="A0AAD4X9G0"/>
<evidence type="ECO:0000256" key="6">
    <source>
        <dbReference type="PROSITE-ProRule" id="PRU00104"/>
    </source>
</evidence>
<keyword evidence="7" id="KW-0732">Signal</keyword>
<dbReference type="PROSITE" id="PS50237">
    <property type="entry name" value="HECT"/>
    <property type="match status" value="1"/>
</dbReference>
<dbReference type="EC" id="2.3.2.26" evidence="3"/>
<evidence type="ECO:0000256" key="2">
    <source>
        <dbReference type="ARBA" id="ARBA00004906"/>
    </source>
</evidence>
<evidence type="ECO:0000313" key="9">
    <source>
        <dbReference type="EMBL" id="KAI3863994.1"/>
    </source>
</evidence>
<dbReference type="InterPro" id="IPR050409">
    <property type="entry name" value="E3_ubiq-protein_ligase"/>
</dbReference>
<evidence type="ECO:0000256" key="7">
    <source>
        <dbReference type="SAM" id="SignalP"/>
    </source>
</evidence>
<protein>
    <recommendedName>
        <fullName evidence="3">HECT-type E3 ubiquitin transferase</fullName>
        <ecNumber evidence="3">2.3.2.26</ecNumber>
    </recommendedName>
</protein>
<comment type="pathway">
    <text evidence="2">Protein modification; protein ubiquitination.</text>
</comment>
<evidence type="ECO:0000256" key="1">
    <source>
        <dbReference type="ARBA" id="ARBA00000885"/>
    </source>
</evidence>
<dbReference type="EMBL" id="JAJJMB010014022">
    <property type="protein sequence ID" value="KAI3863994.1"/>
    <property type="molecule type" value="Genomic_DNA"/>
</dbReference>
<dbReference type="InterPro" id="IPR000569">
    <property type="entry name" value="HECT_dom"/>
</dbReference>